<sequence length="89" mass="9757">MCPDDLGTVADCLGVFWNGFWVPTKRHATSSRGVRGGLRSLDSMSKNARSTDDCRSLLNPVIVARRLFPGTTIIARPWSLSLNRTLGPI</sequence>
<comment type="caution">
    <text evidence="1">The sequence shown here is derived from an EMBL/GenBank/DDBJ whole genome shotgun (WGS) entry which is preliminary data.</text>
</comment>
<gene>
    <name evidence="1" type="ORF">DPMN_043825</name>
</gene>
<keyword evidence="2" id="KW-1185">Reference proteome</keyword>
<proteinExistence type="predicted"/>
<organism evidence="1 2">
    <name type="scientific">Dreissena polymorpha</name>
    <name type="common">Zebra mussel</name>
    <name type="synonym">Mytilus polymorpha</name>
    <dbReference type="NCBI Taxonomy" id="45954"/>
    <lineage>
        <taxon>Eukaryota</taxon>
        <taxon>Metazoa</taxon>
        <taxon>Spiralia</taxon>
        <taxon>Lophotrochozoa</taxon>
        <taxon>Mollusca</taxon>
        <taxon>Bivalvia</taxon>
        <taxon>Autobranchia</taxon>
        <taxon>Heteroconchia</taxon>
        <taxon>Euheterodonta</taxon>
        <taxon>Imparidentia</taxon>
        <taxon>Neoheterodontei</taxon>
        <taxon>Myida</taxon>
        <taxon>Dreissenoidea</taxon>
        <taxon>Dreissenidae</taxon>
        <taxon>Dreissena</taxon>
    </lineage>
</organism>
<protein>
    <submittedName>
        <fullName evidence="1">Uncharacterized protein</fullName>
    </submittedName>
</protein>
<dbReference type="Proteomes" id="UP000828390">
    <property type="component" value="Unassembled WGS sequence"/>
</dbReference>
<reference evidence="1" key="2">
    <citation type="submission" date="2020-11" db="EMBL/GenBank/DDBJ databases">
        <authorList>
            <person name="McCartney M.A."/>
            <person name="Auch B."/>
            <person name="Kono T."/>
            <person name="Mallez S."/>
            <person name="Becker A."/>
            <person name="Gohl D.M."/>
            <person name="Silverstein K.A.T."/>
            <person name="Koren S."/>
            <person name="Bechman K.B."/>
            <person name="Herman A."/>
            <person name="Abrahante J.E."/>
            <person name="Garbe J."/>
        </authorList>
    </citation>
    <scope>NUCLEOTIDE SEQUENCE</scope>
    <source>
        <strain evidence="1">Duluth1</strain>
        <tissue evidence="1">Whole animal</tissue>
    </source>
</reference>
<accession>A0A9D4HYA5</accession>
<evidence type="ECO:0000313" key="1">
    <source>
        <dbReference type="EMBL" id="KAH3737243.1"/>
    </source>
</evidence>
<dbReference type="AlphaFoldDB" id="A0A9D4HYA5"/>
<evidence type="ECO:0000313" key="2">
    <source>
        <dbReference type="Proteomes" id="UP000828390"/>
    </source>
</evidence>
<dbReference type="EMBL" id="JAIWYP010000011">
    <property type="protein sequence ID" value="KAH3737243.1"/>
    <property type="molecule type" value="Genomic_DNA"/>
</dbReference>
<name>A0A9D4HYA5_DREPO</name>
<reference evidence="1" key="1">
    <citation type="journal article" date="2019" name="bioRxiv">
        <title>The Genome of the Zebra Mussel, Dreissena polymorpha: A Resource for Invasive Species Research.</title>
        <authorList>
            <person name="McCartney M.A."/>
            <person name="Auch B."/>
            <person name="Kono T."/>
            <person name="Mallez S."/>
            <person name="Zhang Y."/>
            <person name="Obille A."/>
            <person name="Becker A."/>
            <person name="Abrahante J.E."/>
            <person name="Garbe J."/>
            <person name="Badalamenti J.P."/>
            <person name="Herman A."/>
            <person name="Mangelson H."/>
            <person name="Liachko I."/>
            <person name="Sullivan S."/>
            <person name="Sone E.D."/>
            <person name="Koren S."/>
            <person name="Silverstein K.A.T."/>
            <person name="Beckman K.B."/>
            <person name="Gohl D.M."/>
        </authorList>
    </citation>
    <scope>NUCLEOTIDE SEQUENCE</scope>
    <source>
        <strain evidence="1">Duluth1</strain>
        <tissue evidence="1">Whole animal</tissue>
    </source>
</reference>